<dbReference type="VEuPathDB" id="FungiDB:PV09_00874"/>
<evidence type="ECO:0008006" key="4">
    <source>
        <dbReference type="Google" id="ProtNLM"/>
    </source>
</evidence>
<dbReference type="OrthoDB" id="27934at2759"/>
<dbReference type="GeneID" id="27308847"/>
<evidence type="ECO:0000313" key="2">
    <source>
        <dbReference type="EMBL" id="KIW08963.1"/>
    </source>
</evidence>
<dbReference type="STRING" id="253628.A0A0D2AQM5"/>
<protein>
    <recommendedName>
        <fullName evidence="4">Swi5-dependent recombination DNA repair protein 1</fullName>
    </recommendedName>
</protein>
<dbReference type="PANTHER" id="PTHR28527">
    <property type="entry name" value="MATING-TYPE SWITCHING PROTEIN SWI2-RELATED"/>
    <property type="match status" value="1"/>
</dbReference>
<dbReference type="InParanoid" id="A0A0D2AQM5"/>
<reference evidence="2 3" key="1">
    <citation type="submission" date="2015-01" db="EMBL/GenBank/DDBJ databases">
        <title>The Genome Sequence of Ochroconis gallopava CBS43764.</title>
        <authorList>
            <consortium name="The Broad Institute Genomics Platform"/>
            <person name="Cuomo C."/>
            <person name="de Hoog S."/>
            <person name="Gorbushina A."/>
            <person name="Stielow B."/>
            <person name="Teixiera M."/>
            <person name="Abouelleil A."/>
            <person name="Chapman S.B."/>
            <person name="Priest M."/>
            <person name="Young S.K."/>
            <person name="Wortman J."/>
            <person name="Nusbaum C."/>
            <person name="Birren B."/>
        </authorList>
    </citation>
    <scope>NUCLEOTIDE SEQUENCE [LARGE SCALE GENOMIC DNA]</scope>
    <source>
        <strain evidence="2 3">CBS 43764</strain>
    </source>
</reference>
<feature type="region of interest" description="Disordered" evidence="1">
    <location>
        <begin position="1"/>
        <end position="47"/>
    </location>
</feature>
<dbReference type="AlphaFoldDB" id="A0A0D2AQM5"/>
<evidence type="ECO:0000313" key="3">
    <source>
        <dbReference type="Proteomes" id="UP000053259"/>
    </source>
</evidence>
<dbReference type="RefSeq" id="XP_016218832.1">
    <property type="nucleotide sequence ID" value="XM_016353679.1"/>
</dbReference>
<dbReference type="Proteomes" id="UP000053259">
    <property type="component" value="Unassembled WGS sequence"/>
</dbReference>
<dbReference type="PANTHER" id="PTHR28527:SF1">
    <property type="entry name" value="SWI5-DEPENDENT RECOMBINATION DNA REPAIR PROTEIN 1"/>
    <property type="match status" value="1"/>
</dbReference>
<organism evidence="2 3">
    <name type="scientific">Verruconis gallopava</name>
    <dbReference type="NCBI Taxonomy" id="253628"/>
    <lineage>
        <taxon>Eukaryota</taxon>
        <taxon>Fungi</taxon>
        <taxon>Dikarya</taxon>
        <taxon>Ascomycota</taxon>
        <taxon>Pezizomycotina</taxon>
        <taxon>Dothideomycetes</taxon>
        <taxon>Pleosporomycetidae</taxon>
        <taxon>Venturiales</taxon>
        <taxon>Sympoventuriaceae</taxon>
        <taxon>Verruconis</taxon>
    </lineage>
</organism>
<proteinExistence type="predicted"/>
<feature type="compositionally biased region" description="Basic residues" evidence="1">
    <location>
        <begin position="1"/>
        <end position="11"/>
    </location>
</feature>
<name>A0A0D2AQM5_9PEZI</name>
<keyword evidence="3" id="KW-1185">Reference proteome</keyword>
<accession>A0A0D2AQM5</accession>
<dbReference type="HOGENOM" id="CLU_045012_0_0_1"/>
<sequence length="273" mass="31189">MEHRSLGKRRKLDAAVNKPFKSPLKTIAEQSGDRQVPSPSVILPKGANENYSSITSVTPSPSESTSFTPLKSHVRLHQGKARPFAASATSSDPAVSLEIQNTSHEIRVLESTILKTRQDVDTLDQALRLTGSNKDAELDELTAKWRKAAREAAELVFSEVRDKVFRMGGVRAWRERQREMAEYNKWDEPINHVDEEVYDENGDLVEVRKVKSEGQFEEEWEYDARTKTEKEYEEDGGDGYSDDDSFTMDMMLKMLNIDLSVIGYDKKRQRWID</sequence>
<dbReference type="GO" id="GO:0006310">
    <property type="term" value="P:DNA recombination"/>
    <property type="evidence" value="ECO:0007669"/>
    <property type="project" value="TreeGrafter"/>
</dbReference>
<dbReference type="EMBL" id="KN847530">
    <property type="protein sequence ID" value="KIW08963.1"/>
    <property type="molecule type" value="Genomic_DNA"/>
</dbReference>
<dbReference type="Gene3D" id="6.10.140.1020">
    <property type="match status" value="1"/>
</dbReference>
<evidence type="ECO:0000256" key="1">
    <source>
        <dbReference type="SAM" id="MobiDB-lite"/>
    </source>
</evidence>
<gene>
    <name evidence="2" type="ORF">PV09_00874</name>
</gene>